<dbReference type="Gene3D" id="2.70.98.10">
    <property type="match status" value="1"/>
</dbReference>
<dbReference type="InterPro" id="IPR011013">
    <property type="entry name" value="Gal_mutarotase_sf_dom"/>
</dbReference>
<name>C6X901_METGS</name>
<sequence>MQSIQQLNARYGVGQKIHFYSDQNGLVTVHIENPHASAKIALQGAHVMEWQPHHSEEPVLWLSDQARFVRGRSIRGGVPVCWPWFGAHATDESLCPHGFARVAQWKIVDTVIDPDGATRIIMQLIETQQLGKQWPHHCEVTLTVIVGSALRMQLTTTNTGTAPFVLGEALHTYFHVSDIEVIKISGLDNTQYQDKVEGYAVKQQEGDIRFTEETDRVYINTESTCVIEDPGLRRRITVQKSGSKSTVVWNPWGQKAAEIGDLGSHSGWRHMVCVESANATDNVVTVAPGEVHTLEVEYSTEYYL</sequence>
<dbReference type="GO" id="GO:0005975">
    <property type="term" value="P:carbohydrate metabolic process"/>
    <property type="evidence" value="ECO:0007669"/>
    <property type="project" value="InterPro"/>
</dbReference>
<organism evidence="6 7">
    <name type="scientific">Methylovorus glucosotrophus (strain SIP3-4)</name>
    <dbReference type="NCBI Taxonomy" id="582744"/>
    <lineage>
        <taxon>Bacteria</taxon>
        <taxon>Pseudomonadati</taxon>
        <taxon>Pseudomonadota</taxon>
        <taxon>Betaproteobacteria</taxon>
        <taxon>Nitrosomonadales</taxon>
        <taxon>Methylophilaceae</taxon>
        <taxon>Methylovorus</taxon>
    </lineage>
</organism>
<dbReference type="InterPro" id="IPR025532">
    <property type="entry name" value="G6P_1-epimerase"/>
</dbReference>
<dbReference type="OrthoDB" id="9790727at2"/>
<protein>
    <recommendedName>
        <fullName evidence="4">Putative glucose-6-phosphate 1-epimerase</fullName>
        <ecNumber evidence="4">5.1.3.15</ecNumber>
    </recommendedName>
</protein>
<evidence type="ECO:0000256" key="3">
    <source>
        <dbReference type="ARBA" id="ARBA00023235"/>
    </source>
</evidence>
<dbReference type="GO" id="GO:0030246">
    <property type="term" value="F:carbohydrate binding"/>
    <property type="evidence" value="ECO:0007669"/>
    <property type="project" value="UniProtKB-UniRule"/>
</dbReference>
<dbReference type="GO" id="GO:0047938">
    <property type="term" value="F:glucose-6-phosphate 1-epimerase activity"/>
    <property type="evidence" value="ECO:0007669"/>
    <property type="project" value="UniProtKB-UniRule"/>
</dbReference>
<dbReference type="RefSeq" id="WP_015829300.1">
    <property type="nucleotide sequence ID" value="NC_012969.1"/>
</dbReference>
<dbReference type="EC" id="5.1.3.15" evidence="4"/>
<comment type="catalytic activity">
    <reaction evidence="1">
        <text>alpha-D-glucose 6-phosphate = beta-D-glucose 6-phosphate</text>
        <dbReference type="Rhea" id="RHEA:16249"/>
        <dbReference type="ChEBI" id="CHEBI:58225"/>
        <dbReference type="ChEBI" id="CHEBI:58247"/>
        <dbReference type="EC" id="5.1.3.15"/>
    </reaction>
</comment>
<dbReference type="HOGENOM" id="CLU_048345_4_0_4"/>
<dbReference type="SUPFAM" id="SSF74650">
    <property type="entry name" value="Galactose mutarotase-like"/>
    <property type="match status" value="1"/>
</dbReference>
<accession>C6X901</accession>
<dbReference type="eggNOG" id="COG0676">
    <property type="taxonomic scope" value="Bacteria"/>
</dbReference>
<dbReference type="STRING" id="582744.Msip34_0373"/>
<evidence type="ECO:0000256" key="1">
    <source>
        <dbReference type="ARBA" id="ARBA00001096"/>
    </source>
</evidence>
<proteinExistence type="inferred from homology"/>
<comment type="similarity">
    <text evidence="2 4">Belongs to the glucose-6-phosphate 1-epimerase family.</text>
</comment>
<evidence type="ECO:0000313" key="7">
    <source>
        <dbReference type="Proteomes" id="UP000002743"/>
    </source>
</evidence>
<dbReference type="CDD" id="cd09020">
    <property type="entry name" value="D-hex-6-P-epi_like"/>
    <property type="match status" value="1"/>
</dbReference>
<feature type="active site" evidence="5">
    <location>
        <position position="171"/>
    </location>
</feature>
<evidence type="ECO:0000256" key="5">
    <source>
        <dbReference type="PIRSR" id="PIRSR016020-1"/>
    </source>
</evidence>
<dbReference type="EMBL" id="CP001674">
    <property type="protein sequence ID" value="ACT49621.1"/>
    <property type="molecule type" value="Genomic_DNA"/>
</dbReference>
<keyword evidence="7" id="KW-1185">Reference proteome</keyword>
<gene>
    <name evidence="6" type="ordered locus">Msip34_0373</name>
</gene>
<keyword evidence="3 4" id="KW-0413">Isomerase</keyword>
<evidence type="ECO:0000313" key="6">
    <source>
        <dbReference type="EMBL" id="ACT49621.1"/>
    </source>
</evidence>
<reference evidence="6 7" key="2">
    <citation type="journal article" date="2011" name="J. Bacteriol.">
        <title>Genomes of three methylotrophs from a single niche uncover genetic and metabolic divergence of Methylophilaceae.</title>
        <authorList>
            <person name="Lapidus A."/>
            <person name="Clum A."/>
            <person name="Labutti K."/>
            <person name="Kaluzhnaya M.G."/>
            <person name="Lim S."/>
            <person name="Beck D.A."/>
            <person name="Glavina Del Rio T."/>
            <person name="Nolan M."/>
            <person name="Mavromatis K."/>
            <person name="Huntemann M."/>
            <person name="Lucas S."/>
            <person name="Lidstrom M.E."/>
            <person name="Ivanova N."/>
            <person name="Chistoserdova L."/>
        </authorList>
    </citation>
    <scope>NUCLEOTIDE SEQUENCE [LARGE SCALE GENOMIC DNA]</scope>
    <source>
        <strain evidence="6 7">SIP3-4</strain>
    </source>
</reference>
<dbReference type="GO" id="GO:0005737">
    <property type="term" value="C:cytoplasm"/>
    <property type="evidence" value="ECO:0007669"/>
    <property type="project" value="TreeGrafter"/>
</dbReference>
<dbReference type="PANTHER" id="PTHR11122:SF13">
    <property type="entry name" value="GLUCOSE-6-PHOSPHATE 1-EPIMERASE"/>
    <property type="match status" value="1"/>
</dbReference>
<dbReference type="Pfam" id="PF01263">
    <property type="entry name" value="Aldose_epim"/>
    <property type="match status" value="1"/>
</dbReference>
<dbReference type="InterPro" id="IPR014718">
    <property type="entry name" value="GH-type_carb-bd"/>
</dbReference>
<evidence type="ECO:0000256" key="2">
    <source>
        <dbReference type="ARBA" id="ARBA00005866"/>
    </source>
</evidence>
<dbReference type="PIRSF" id="PIRSF016020">
    <property type="entry name" value="PHexose_mutarotase"/>
    <property type="match status" value="1"/>
</dbReference>
<dbReference type="AlphaFoldDB" id="C6X901"/>
<dbReference type="PANTHER" id="PTHR11122">
    <property type="entry name" value="APOSPORY-ASSOCIATED PROTEIN C-RELATED"/>
    <property type="match status" value="1"/>
</dbReference>
<dbReference type="Proteomes" id="UP000002743">
    <property type="component" value="Chromosome"/>
</dbReference>
<evidence type="ECO:0000256" key="4">
    <source>
        <dbReference type="PIRNR" id="PIRNR016020"/>
    </source>
</evidence>
<dbReference type="InterPro" id="IPR008183">
    <property type="entry name" value="Aldose_1/G6P_1-epimerase"/>
</dbReference>
<reference evidence="7" key="1">
    <citation type="submission" date="2009-07" db="EMBL/GenBank/DDBJ databases">
        <title>Complete sequence of chromosome of Methylovorus sp. SIP3-4.</title>
        <authorList>
            <person name="Lucas S."/>
            <person name="Copeland A."/>
            <person name="Lapidus A."/>
            <person name="Glavina del Rio T."/>
            <person name="Tice H."/>
            <person name="Bruce D."/>
            <person name="Goodwin L."/>
            <person name="Pitluck S."/>
            <person name="Clum A."/>
            <person name="Larimer F."/>
            <person name="Land M."/>
            <person name="Hauser L."/>
            <person name="Kyrpides N."/>
            <person name="Mikhailova N."/>
            <person name="Kayluzhnaya M."/>
            <person name="Chistoserdova L."/>
        </authorList>
    </citation>
    <scope>NUCLEOTIDE SEQUENCE [LARGE SCALE GENOMIC DNA]</scope>
    <source>
        <strain evidence="7">SIP3-4</strain>
    </source>
</reference>
<feature type="active site" evidence="5">
    <location>
        <position position="275"/>
    </location>
</feature>
<dbReference type="KEGG" id="mei:Msip34_0373"/>